<dbReference type="OrthoDB" id="1931120at2"/>
<dbReference type="AlphaFoldDB" id="A0A545TW36"/>
<sequence length="176" mass="19787">MNAQHRQVNNIEFPHSLNLEVEKYKDPQEAALKVTWAALDKGIDIYHAAVAGLAVSTGCKWISISRMLVSNRRVELKAMWEDEKFTDCFEYDLTDTPCDVVVQSEGSVMFEKVAEKFPQDAYLQDLGVEDYIGLSFKDHDGNLAGHICVMDNEPFEKLEQIEKTLGVVSAAVALEM</sequence>
<dbReference type="Proteomes" id="UP000315439">
    <property type="component" value="Unassembled WGS sequence"/>
</dbReference>
<reference evidence="1 2" key="1">
    <citation type="submission" date="2019-07" db="EMBL/GenBank/DDBJ databases">
        <title>Draft genome for Aliikangiella sp. M105.</title>
        <authorList>
            <person name="Wang G."/>
        </authorList>
    </citation>
    <scope>NUCLEOTIDE SEQUENCE [LARGE SCALE GENOMIC DNA]</scope>
    <source>
        <strain evidence="1 2">M105</strain>
    </source>
</reference>
<accession>A0A545TW36</accession>
<evidence type="ECO:0000313" key="1">
    <source>
        <dbReference type="EMBL" id="TQV81430.1"/>
    </source>
</evidence>
<gene>
    <name evidence="1" type="ORF">FLL46_25095</name>
</gene>
<dbReference type="SUPFAM" id="SSF55781">
    <property type="entry name" value="GAF domain-like"/>
    <property type="match status" value="1"/>
</dbReference>
<protein>
    <recommendedName>
        <fullName evidence="3">GAF domain-containing protein</fullName>
    </recommendedName>
</protein>
<dbReference type="EMBL" id="VIKS01000016">
    <property type="protein sequence ID" value="TQV81430.1"/>
    <property type="molecule type" value="Genomic_DNA"/>
</dbReference>
<evidence type="ECO:0008006" key="3">
    <source>
        <dbReference type="Google" id="ProtNLM"/>
    </source>
</evidence>
<comment type="caution">
    <text evidence="1">The sequence shown here is derived from an EMBL/GenBank/DDBJ whole genome shotgun (WGS) entry which is preliminary data.</text>
</comment>
<dbReference type="RefSeq" id="WP_142934915.1">
    <property type="nucleotide sequence ID" value="NZ_ML660172.1"/>
</dbReference>
<evidence type="ECO:0000313" key="2">
    <source>
        <dbReference type="Proteomes" id="UP000315439"/>
    </source>
</evidence>
<proteinExistence type="predicted"/>
<name>A0A545TW36_9GAMM</name>
<organism evidence="1 2">
    <name type="scientific">Aliikangiella coralliicola</name>
    <dbReference type="NCBI Taxonomy" id="2592383"/>
    <lineage>
        <taxon>Bacteria</taxon>
        <taxon>Pseudomonadati</taxon>
        <taxon>Pseudomonadota</taxon>
        <taxon>Gammaproteobacteria</taxon>
        <taxon>Oceanospirillales</taxon>
        <taxon>Pleioneaceae</taxon>
        <taxon>Aliikangiella</taxon>
    </lineage>
</organism>
<keyword evidence="2" id="KW-1185">Reference proteome</keyword>